<dbReference type="NCBIfam" id="TIGR01470">
    <property type="entry name" value="cysG_Nterm"/>
    <property type="match status" value="1"/>
</dbReference>
<evidence type="ECO:0000256" key="2">
    <source>
        <dbReference type="ARBA" id="ARBA00012400"/>
    </source>
</evidence>
<dbReference type="GO" id="GO:0004325">
    <property type="term" value="F:ferrochelatase activity"/>
    <property type="evidence" value="ECO:0007669"/>
    <property type="project" value="InterPro"/>
</dbReference>
<dbReference type="GO" id="GO:0019354">
    <property type="term" value="P:siroheme biosynthetic process"/>
    <property type="evidence" value="ECO:0007669"/>
    <property type="project" value="UniProtKB-UniPathway"/>
</dbReference>
<dbReference type="RefSeq" id="WP_115867082.1">
    <property type="nucleotide sequence ID" value="NZ_QREG01000004.1"/>
</dbReference>
<comment type="caution">
    <text evidence="8">The sequence shown here is derived from an EMBL/GenBank/DDBJ whole genome shotgun (WGS) entry which is preliminary data.</text>
</comment>
<dbReference type="Pfam" id="PF13241">
    <property type="entry name" value="NAD_binding_7"/>
    <property type="match status" value="1"/>
</dbReference>
<comment type="catalytic activity">
    <reaction evidence="6">
        <text>precorrin-2 + NAD(+) = sirohydrochlorin + NADH + 2 H(+)</text>
        <dbReference type="Rhea" id="RHEA:15613"/>
        <dbReference type="ChEBI" id="CHEBI:15378"/>
        <dbReference type="ChEBI" id="CHEBI:57540"/>
        <dbReference type="ChEBI" id="CHEBI:57945"/>
        <dbReference type="ChEBI" id="CHEBI:58351"/>
        <dbReference type="ChEBI" id="CHEBI:58827"/>
        <dbReference type="EC" id="1.3.1.76"/>
    </reaction>
</comment>
<dbReference type="Gene3D" id="3.40.50.720">
    <property type="entry name" value="NAD(P)-binding Rossmann-like Domain"/>
    <property type="match status" value="1"/>
</dbReference>
<evidence type="ECO:0000256" key="6">
    <source>
        <dbReference type="ARBA" id="ARBA00047561"/>
    </source>
</evidence>
<dbReference type="UniPathway" id="UPA00262">
    <property type="reaction ID" value="UER00222"/>
</dbReference>
<dbReference type="InterPro" id="IPR036291">
    <property type="entry name" value="NAD(P)-bd_dom_sf"/>
</dbReference>
<keyword evidence="4" id="KW-0520">NAD</keyword>
<evidence type="ECO:0000256" key="1">
    <source>
        <dbReference type="ARBA" id="ARBA00005010"/>
    </source>
</evidence>
<evidence type="ECO:0000256" key="3">
    <source>
        <dbReference type="ARBA" id="ARBA00023002"/>
    </source>
</evidence>
<accession>A0A3D9L4P0</accession>
<dbReference type="GO" id="GO:0043115">
    <property type="term" value="F:precorrin-2 dehydrogenase activity"/>
    <property type="evidence" value="ECO:0007669"/>
    <property type="project" value="UniProtKB-EC"/>
</dbReference>
<gene>
    <name evidence="8" type="ORF">C7460_1044</name>
</gene>
<name>A0A3D9L4P0_MARFU</name>
<comment type="pathway">
    <text evidence="1">Porphyrin-containing compound metabolism; siroheme biosynthesis; sirohydrochlorin from precorrin-2: step 1/1.</text>
</comment>
<sequence>MSEAIKTDGNVLFPVFLKLNQLQTVVVGGGNVGLEKVEALLKNDPNARIRVIAPEIKTELRAIAAQSEYIEIVERKVRGRDLRKADLLILATDNYSLHERLKQKAKRRRLLTNVADTPNLCDFYLGSTVKKGDLKIGISTNGKSPTFAKRFRQTLEEILPESTPELLNQLKTIRDRLKGDFQYKVDKLNEITSVMVNNENNKDEHGERIETH</sequence>
<dbReference type="SUPFAM" id="SSF51735">
    <property type="entry name" value="NAD(P)-binding Rossmann-fold domains"/>
    <property type="match status" value="1"/>
</dbReference>
<dbReference type="EMBL" id="QREG01000004">
    <property type="protein sequence ID" value="REE00985.1"/>
    <property type="molecule type" value="Genomic_DNA"/>
</dbReference>
<evidence type="ECO:0000256" key="5">
    <source>
        <dbReference type="ARBA" id="ARBA00023244"/>
    </source>
</evidence>
<protein>
    <recommendedName>
        <fullName evidence="2">precorrin-2 dehydrogenase</fullName>
        <ecNumber evidence="2">1.3.1.76</ecNumber>
    </recommendedName>
</protein>
<dbReference type="InterPro" id="IPR006367">
    <property type="entry name" value="Sirohaem_synthase_N"/>
</dbReference>
<evidence type="ECO:0000313" key="8">
    <source>
        <dbReference type="EMBL" id="REE00985.1"/>
    </source>
</evidence>
<reference evidence="8 9" key="1">
    <citation type="submission" date="2018-07" db="EMBL/GenBank/DDBJ databases">
        <title>Genomic Encyclopedia of Type Strains, Phase IV (KMG-IV): sequencing the most valuable type-strain genomes for metagenomic binning, comparative biology and taxonomic classification.</title>
        <authorList>
            <person name="Goeker M."/>
        </authorList>
    </citation>
    <scope>NUCLEOTIDE SEQUENCE [LARGE SCALE GENOMIC DNA]</scope>
    <source>
        <strain evidence="8 9">DSM 4134</strain>
    </source>
</reference>
<keyword evidence="5" id="KW-0627">Porphyrin biosynthesis</keyword>
<dbReference type="PANTHER" id="PTHR35330:SF1">
    <property type="entry name" value="SIROHEME BIOSYNTHESIS PROTEIN MET8"/>
    <property type="match status" value="1"/>
</dbReference>
<dbReference type="Proteomes" id="UP000256779">
    <property type="component" value="Unassembled WGS sequence"/>
</dbReference>
<dbReference type="InterPro" id="IPR028281">
    <property type="entry name" value="Sirohaem_synthase_central"/>
</dbReference>
<evidence type="ECO:0000256" key="4">
    <source>
        <dbReference type="ARBA" id="ARBA00023027"/>
    </source>
</evidence>
<evidence type="ECO:0000259" key="7">
    <source>
        <dbReference type="Pfam" id="PF14824"/>
    </source>
</evidence>
<dbReference type="InterPro" id="IPR028161">
    <property type="entry name" value="Met8-like"/>
</dbReference>
<dbReference type="Pfam" id="PF14824">
    <property type="entry name" value="Sirohm_synth_M"/>
    <property type="match status" value="1"/>
</dbReference>
<proteinExistence type="predicted"/>
<keyword evidence="9" id="KW-1185">Reference proteome</keyword>
<feature type="domain" description="Siroheme synthase central" evidence="7">
    <location>
        <begin position="132"/>
        <end position="157"/>
    </location>
</feature>
<dbReference type="PANTHER" id="PTHR35330">
    <property type="entry name" value="SIROHEME BIOSYNTHESIS PROTEIN MET8"/>
    <property type="match status" value="1"/>
</dbReference>
<dbReference type="SUPFAM" id="SSF75615">
    <property type="entry name" value="Siroheme synthase middle domains-like"/>
    <property type="match status" value="1"/>
</dbReference>
<keyword evidence="3" id="KW-0560">Oxidoreductase</keyword>
<evidence type="ECO:0000313" key="9">
    <source>
        <dbReference type="Proteomes" id="UP000256779"/>
    </source>
</evidence>
<dbReference type="AlphaFoldDB" id="A0A3D9L4P0"/>
<dbReference type="OrthoDB" id="45564at2"/>
<dbReference type="EC" id="1.3.1.76" evidence="2"/>
<organism evidence="8 9">
    <name type="scientific">Marinoscillum furvescens DSM 4134</name>
    <dbReference type="NCBI Taxonomy" id="1122208"/>
    <lineage>
        <taxon>Bacteria</taxon>
        <taxon>Pseudomonadati</taxon>
        <taxon>Bacteroidota</taxon>
        <taxon>Cytophagia</taxon>
        <taxon>Cytophagales</taxon>
        <taxon>Reichenbachiellaceae</taxon>
        <taxon>Marinoscillum</taxon>
    </lineage>
</organism>
<dbReference type="Gene3D" id="3.30.160.110">
    <property type="entry name" value="Siroheme synthase, domain 2"/>
    <property type="match status" value="1"/>
</dbReference>